<feature type="compositionally biased region" description="Basic and acidic residues" evidence="1">
    <location>
        <begin position="117"/>
        <end position="127"/>
    </location>
</feature>
<gene>
    <name evidence="2" type="ORF">MRATA1EN1_LOCUS15366</name>
</gene>
<dbReference type="EMBL" id="OX459961">
    <property type="protein sequence ID" value="CAI9166404.1"/>
    <property type="molecule type" value="Genomic_DNA"/>
</dbReference>
<dbReference type="Proteomes" id="UP001176941">
    <property type="component" value="Chromosome 25"/>
</dbReference>
<protein>
    <submittedName>
        <fullName evidence="2">Uncharacterized protein</fullName>
    </submittedName>
</protein>
<reference evidence="2" key="1">
    <citation type="submission" date="2023-04" db="EMBL/GenBank/DDBJ databases">
        <authorList>
            <consortium name="ELIXIR-Norway"/>
        </authorList>
    </citation>
    <scope>NUCLEOTIDE SEQUENCE [LARGE SCALE GENOMIC DNA]</scope>
</reference>
<organism evidence="2 3">
    <name type="scientific">Rangifer tarandus platyrhynchus</name>
    <name type="common">Svalbard reindeer</name>
    <dbReference type="NCBI Taxonomy" id="3082113"/>
    <lineage>
        <taxon>Eukaryota</taxon>
        <taxon>Metazoa</taxon>
        <taxon>Chordata</taxon>
        <taxon>Craniata</taxon>
        <taxon>Vertebrata</taxon>
        <taxon>Euteleostomi</taxon>
        <taxon>Mammalia</taxon>
        <taxon>Eutheria</taxon>
        <taxon>Laurasiatheria</taxon>
        <taxon>Artiodactyla</taxon>
        <taxon>Ruminantia</taxon>
        <taxon>Pecora</taxon>
        <taxon>Cervidae</taxon>
        <taxon>Odocoileinae</taxon>
        <taxon>Rangifer</taxon>
    </lineage>
</organism>
<proteinExistence type="predicted"/>
<sequence>MAAQPPLVSAASLLSRRRGSGLELVPAALASWEPRRLAPAGQLSGVLAVGARGGRERGRGGEGALARGGCARFGCTCARVQRARREHRMLAGFVPARRSGLRLKGDPTHAPPAASERQSRRGDASYPEFLKEKCSLGKG</sequence>
<name>A0ABN8YY59_RANTA</name>
<accession>A0ABN8YY59</accession>
<evidence type="ECO:0000256" key="1">
    <source>
        <dbReference type="SAM" id="MobiDB-lite"/>
    </source>
</evidence>
<evidence type="ECO:0000313" key="3">
    <source>
        <dbReference type="Proteomes" id="UP001176941"/>
    </source>
</evidence>
<evidence type="ECO:0000313" key="2">
    <source>
        <dbReference type="EMBL" id="CAI9166404.1"/>
    </source>
</evidence>
<feature type="region of interest" description="Disordered" evidence="1">
    <location>
        <begin position="97"/>
        <end position="127"/>
    </location>
</feature>
<keyword evidence="3" id="KW-1185">Reference proteome</keyword>